<name>A0A2Z6RDG3_9GLOM</name>
<gene>
    <name evidence="2" type="ORF">RCL2_000064600</name>
    <name evidence="1" type="ORF">RclHR1_02460001</name>
</gene>
<protein>
    <submittedName>
        <fullName evidence="1">Uncharacterized protein</fullName>
    </submittedName>
</protein>
<keyword evidence="3" id="KW-1185">Reference proteome</keyword>
<dbReference type="Proteomes" id="UP000247702">
    <property type="component" value="Unassembled WGS sequence"/>
</dbReference>
<proteinExistence type="predicted"/>
<dbReference type="Proteomes" id="UP000615446">
    <property type="component" value="Unassembled WGS sequence"/>
</dbReference>
<dbReference type="AlphaFoldDB" id="A0A2Z6RDG3"/>
<evidence type="ECO:0000313" key="1">
    <source>
        <dbReference type="EMBL" id="GBB94981.1"/>
    </source>
</evidence>
<reference evidence="1 3" key="1">
    <citation type="submission" date="2017-11" db="EMBL/GenBank/DDBJ databases">
        <title>The genome of Rhizophagus clarus HR1 reveals common genetic basis of auxotrophy among arbuscular mycorrhizal fungi.</title>
        <authorList>
            <person name="Kobayashi Y."/>
        </authorList>
    </citation>
    <scope>NUCLEOTIDE SEQUENCE [LARGE SCALE GENOMIC DNA]</scope>
    <source>
        <strain evidence="1 3">HR1</strain>
    </source>
</reference>
<accession>A0A2Z6RDG3</accession>
<comment type="caution">
    <text evidence="1">The sequence shown here is derived from an EMBL/GenBank/DDBJ whole genome shotgun (WGS) entry which is preliminary data.</text>
</comment>
<organism evidence="1 3">
    <name type="scientific">Rhizophagus clarus</name>
    <dbReference type="NCBI Taxonomy" id="94130"/>
    <lineage>
        <taxon>Eukaryota</taxon>
        <taxon>Fungi</taxon>
        <taxon>Fungi incertae sedis</taxon>
        <taxon>Mucoromycota</taxon>
        <taxon>Glomeromycotina</taxon>
        <taxon>Glomeromycetes</taxon>
        <taxon>Glomerales</taxon>
        <taxon>Glomeraceae</taxon>
        <taxon>Rhizophagus</taxon>
    </lineage>
</organism>
<evidence type="ECO:0000313" key="2">
    <source>
        <dbReference type="EMBL" id="GES73106.1"/>
    </source>
</evidence>
<dbReference type="EMBL" id="BLAL01000005">
    <property type="protein sequence ID" value="GES73106.1"/>
    <property type="molecule type" value="Genomic_DNA"/>
</dbReference>
<sequence length="200" mass="23956">MYTDIATFLDISPKWVENWLNTPIKETSHIVNIPIKRTDIFQIYEIARNIIYHLDQFTEEDYWKVIVDYKNSKEELDHAYIKYSGTNRGVIMKKKLYKKFMDLTNKKEKDFAYQVEIEKIILQGGFVYKREKEKKNRIINNIKILADGLDPYEIPIFRDEPEKQFGNQITGEMKIQTILQTDKRTQRIQVILMKIQITLI</sequence>
<evidence type="ECO:0000313" key="3">
    <source>
        <dbReference type="Proteomes" id="UP000247702"/>
    </source>
</evidence>
<dbReference type="EMBL" id="BEXD01001624">
    <property type="protein sequence ID" value="GBB94981.1"/>
    <property type="molecule type" value="Genomic_DNA"/>
</dbReference>
<reference evidence="2" key="2">
    <citation type="submission" date="2019-10" db="EMBL/GenBank/DDBJ databases">
        <title>Conservation and host-specific expression of non-tandemly repeated heterogenous ribosome RNA gene in arbuscular mycorrhizal fungi.</title>
        <authorList>
            <person name="Maeda T."/>
            <person name="Kobayashi Y."/>
            <person name="Nakagawa T."/>
            <person name="Ezawa T."/>
            <person name="Yamaguchi K."/>
            <person name="Bino T."/>
            <person name="Nishimoto Y."/>
            <person name="Shigenobu S."/>
            <person name="Kawaguchi M."/>
        </authorList>
    </citation>
    <scope>NUCLEOTIDE SEQUENCE</scope>
    <source>
        <strain evidence="2">HR1</strain>
    </source>
</reference>